<evidence type="ECO:0008006" key="3">
    <source>
        <dbReference type="Google" id="ProtNLM"/>
    </source>
</evidence>
<organism evidence="2">
    <name type="scientific">Methylobacterium bullatum</name>
    <dbReference type="NCBI Taxonomy" id="570505"/>
    <lineage>
        <taxon>Bacteria</taxon>
        <taxon>Pseudomonadati</taxon>
        <taxon>Pseudomonadota</taxon>
        <taxon>Alphaproteobacteria</taxon>
        <taxon>Hyphomicrobiales</taxon>
        <taxon>Methylobacteriaceae</taxon>
        <taxon>Methylobacterium</taxon>
    </lineage>
</organism>
<evidence type="ECO:0000313" key="2">
    <source>
        <dbReference type="EMBL" id="CAA2102220.1"/>
    </source>
</evidence>
<evidence type="ECO:0000256" key="1">
    <source>
        <dbReference type="SAM" id="SignalP"/>
    </source>
</evidence>
<feature type="chain" id="PRO_5025443460" description="DUF5666 domain-containing protein" evidence="1">
    <location>
        <begin position="23"/>
        <end position="199"/>
    </location>
</feature>
<sequence>MLKSFLTTLTLTLAVTATAAQADDITRYRGTIEKVDGTAMTIKPRVGEALTVSITPDVKVLAASTGKLTDIKPDSYIGTAAIPQPDGSQKALQVTVFASSLRGTADGHYPWDLGSNSTMTNGAIGTISGSEGRTLLVKYQGGEKKVNVPEDVPVTLVDPGDKSIVVDGAKVVAFTKKGTDGKPTAVILIVGRNGTVPSM</sequence>
<dbReference type="AlphaFoldDB" id="A0A679J7Q8"/>
<feature type="signal peptide" evidence="1">
    <location>
        <begin position="1"/>
        <end position="22"/>
    </location>
</feature>
<keyword evidence="1" id="KW-0732">Signal</keyword>
<protein>
    <recommendedName>
        <fullName evidence="3">DUF5666 domain-containing protein</fullName>
    </recommendedName>
</protein>
<dbReference type="EMBL" id="LR743504">
    <property type="protein sequence ID" value="CAA2102220.1"/>
    <property type="molecule type" value="Genomic_DNA"/>
</dbReference>
<gene>
    <name evidence="2" type="ORF">MBUL_01575</name>
</gene>
<accession>A0A679J7Q8</accession>
<name>A0A679J7Q8_9HYPH</name>
<proteinExistence type="predicted"/>
<reference evidence="2" key="1">
    <citation type="submission" date="2019-12" db="EMBL/GenBank/DDBJ databases">
        <authorList>
            <person name="Cremers G."/>
        </authorList>
    </citation>
    <scope>NUCLEOTIDE SEQUENCE</scope>
    <source>
        <strain evidence="2">Mbul1</strain>
    </source>
</reference>